<dbReference type="EMBL" id="VAWE01000001">
    <property type="protein sequence ID" value="TLQ42302.1"/>
    <property type="molecule type" value="Genomic_DNA"/>
</dbReference>
<dbReference type="InterPro" id="IPR036291">
    <property type="entry name" value="NAD(P)-bd_dom_sf"/>
</dbReference>
<sequence length="330" mass="35962">MEKLMTTLVTGATGTVGSAIVTELLARHRPVRALVRSAFQARAVLPPEVELVEGDITDPTAVRRATAGATAVFHAAGLPEQWQRDTEVFEQVNVGGTRNAVRAALDVGVDTFVYTSTIDVFEWPRHGTFDEMRIDAHPKNTHYERSKQAADRLVVEALDVGLPARFIHPAGVYGPAPVITPGLNRLLVDLATNKIPMLLPGGLPVVHAADCARLHLAAEKAEAGSRYIASERYLSLAELARAVHDAWPSAKLPRVMPRWFAYVLAEMGEAVAKVTHKPPLLARGQLSFVSHEVRPDSSRAQRELGWSPRSFDSGLTETLRSMVEAGQLRP</sequence>
<organism evidence="2 3">
    <name type="scientific">Streptomyces marianii</name>
    <dbReference type="NCBI Taxonomy" id="1817406"/>
    <lineage>
        <taxon>Bacteria</taxon>
        <taxon>Bacillati</taxon>
        <taxon>Actinomycetota</taxon>
        <taxon>Actinomycetes</taxon>
        <taxon>Kitasatosporales</taxon>
        <taxon>Streptomycetaceae</taxon>
        <taxon>Streptomyces</taxon>
    </lineage>
</organism>
<dbReference type="GO" id="GO:0004029">
    <property type="term" value="F:aldehyde dehydrogenase (NAD+) activity"/>
    <property type="evidence" value="ECO:0007669"/>
    <property type="project" value="TreeGrafter"/>
</dbReference>
<dbReference type="OrthoDB" id="9778052at2"/>
<dbReference type="PANTHER" id="PTHR48079">
    <property type="entry name" value="PROTEIN YEEZ"/>
    <property type="match status" value="1"/>
</dbReference>
<dbReference type="Gene3D" id="3.40.50.720">
    <property type="entry name" value="NAD(P)-binding Rossmann-like Domain"/>
    <property type="match status" value="1"/>
</dbReference>
<feature type="domain" description="NAD-dependent epimerase/dehydratase" evidence="1">
    <location>
        <begin position="8"/>
        <end position="221"/>
    </location>
</feature>
<accession>A0A5R9E001</accession>
<keyword evidence="3" id="KW-1185">Reference proteome</keyword>
<evidence type="ECO:0000259" key="1">
    <source>
        <dbReference type="Pfam" id="PF01370"/>
    </source>
</evidence>
<dbReference type="AlphaFoldDB" id="A0A5R9E001"/>
<proteinExistence type="predicted"/>
<name>A0A5R9E001_9ACTN</name>
<dbReference type="InterPro" id="IPR001509">
    <property type="entry name" value="Epimerase_deHydtase"/>
</dbReference>
<dbReference type="InterPro" id="IPR051783">
    <property type="entry name" value="NAD(P)-dependent_oxidoreduct"/>
</dbReference>
<protein>
    <submittedName>
        <fullName evidence="2">NAD-dependent epimerase/dehydratase family protein</fullName>
    </submittedName>
</protein>
<dbReference type="Proteomes" id="UP000305921">
    <property type="component" value="Unassembled WGS sequence"/>
</dbReference>
<dbReference type="PANTHER" id="PTHR48079:SF6">
    <property type="entry name" value="NAD(P)-BINDING DOMAIN-CONTAINING PROTEIN-RELATED"/>
    <property type="match status" value="1"/>
</dbReference>
<dbReference type="Pfam" id="PF01370">
    <property type="entry name" value="Epimerase"/>
    <property type="match status" value="1"/>
</dbReference>
<dbReference type="GO" id="GO:0005737">
    <property type="term" value="C:cytoplasm"/>
    <property type="evidence" value="ECO:0007669"/>
    <property type="project" value="TreeGrafter"/>
</dbReference>
<dbReference type="SUPFAM" id="SSF51735">
    <property type="entry name" value="NAD(P)-binding Rossmann-fold domains"/>
    <property type="match status" value="1"/>
</dbReference>
<gene>
    <name evidence="2" type="ORF">FEF34_02840</name>
</gene>
<reference evidence="2 3" key="1">
    <citation type="submission" date="2019-05" db="EMBL/GenBank/DDBJ databases">
        <title>Streptomyces marianii sp. nov., a novel marine actinomycete from southern coast of India.</title>
        <authorList>
            <person name="Iniyan A.M."/>
            <person name="Wink J."/>
            <person name="Ramprasad E."/>
            <person name="Ramana C.V."/>
            <person name="Bunk B."/>
            <person name="Sproer C."/>
            <person name="Joseph F.-J.R.S."/>
            <person name="Vincent S.G.P."/>
        </authorList>
    </citation>
    <scope>NUCLEOTIDE SEQUENCE [LARGE SCALE GENOMIC DNA]</scope>
    <source>
        <strain evidence="2 3">ICN19</strain>
    </source>
</reference>
<evidence type="ECO:0000313" key="2">
    <source>
        <dbReference type="EMBL" id="TLQ42302.1"/>
    </source>
</evidence>
<comment type="caution">
    <text evidence="2">The sequence shown here is derived from an EMBL/GenBank/DDBJ whole genome shotgun (WGS) entry which is preliminary data.</text>
</comment>
<evidence type="ECO:0000313" key="3">
    <source>
        <dbReference type="Proteomes" id="UP000305921"/>
    </source>
</evidence>